<gene>
    <name evidence="1" type="ORF">SAMN05216258_110124</name>
</gene>
<sequence>MPRLVLFRHAKSAWDDPDLPDIDRPLSRRGRLAAALMGGFLAEEGLRPDLVLLSPALRTRDTWRRAAAAAGFEPPARTRAIPDLYMAEPDTALAILREEGAEAGTVLVQGHEPGTSALLRRLVGGRPEARLARAFEKFPTAAVAALDLPRPWAETGWGEAEFVLFATPKDLV</sequence>
<dbReference type="PANTHER" id="PTHR47623">
    <property type="entry name" value="OS09G0287300 PROTEIN"/>
    <property type="match status" value="1"/>
</dbReference>
<dbReference type="AlphaFoldDB" id="A0A1I3LP82"/>
<dbReference type="SUPFAM" id="SSF53254">
    <property type="entry name" value="Phosphoglycerate mutase-like"/>
    <property type="match status" value="1"/>
</dbReference>
<accession>A0A1I3LP82</accession>
<dbReference type="OrthoDB" id="9810154at2"/>
<dbReference type="CDD" id="cd07067">
    <property type="entry name" value="HP_PGM_like"/>
    <property type="match status" value="1"/>
</dbReference>
<reference evidence="1 2" key="1">
    <citation type="submission" date="2016-10" db="EMBL/GenBank/DDBJ databases">
        <authorList>
            <person name="de Groot N.N."/>
        </authorList>
    </citation>
    <scope>NUCLEOTIDE SEQUENCE [LARGE SCALE GENOMIC DNA]</scope>
    <source>
        <strain evidence="1 2">CGMCC 1.11030</strain>
    </source>
</reference>
<evidence type="ECO:0000313" key="2">
    <source>
        <dbReference type="Proteomes" id="UP000199377"/>
    </source>
</evidence>
<dbReference type="InterPro" id="IPR029033">
    <property type="entry name" value="His_PPase_superfam"/>
</dbReference>
<name>A0A1I3LP82_9RHOB</name>
<protein>
    <submittedName>
        <fullName evidence="1">Phosphohistidine phosphatase</fullName>
    </submittedName>
</protein>
<dbReference type="RefSeq" id="WP_092863340.1">
    <property type="nucleotide sequence ID" value="NZ_FOQH01000010.1"/>
</dbReference>
<dbReference type="Pfam" id="PF00300">
    <property type="entry name" value="His_Phos_1"/>
    <property type="match status" value="1"/>
</dbReference>
<evidence type="ECO:0000313" key="1">
    <source>
        <dbReference type="EMBL" id="SFI86568.1"/>
    </source>
</evidence>
<dbReference type="Proteomes" id="UP000199377">
    <property type="component" value="Unassembled WGS sequence"/>
</dbReference>
<proteinExistence type="predicted"/>
<dbReference type="InterPro" id="IPR013078">
    <property type="entry name" value="His_Pase_superF_clade-1"/>
</dbReference>
<dbReference type="EMBL" id="FOQH01000010">
    <property type="protein sequence ID" value="SFI86568.1"/>
    <property type="molecule type" value="Genomic_DNA"/>
</dbReference>
<dbReference type="Gene3D" id="3.40.50.1240">
    <property type="entry name" value="Phosphoglycerate mutase-like"/>
    <property type="match status" value="1"/>
</dbReference>
<keyword evidence="2" id="KW-1185">Reference proteome</keyword>
<organism evidence="1 2">
    <name type="scientific">Albimonas pacifica</name>
    <dbReference type="NCBI Taxonomy" id="1114924"/>
    <lineage>
        <taxon>Bacteria</taxon>
        <taxon>Pseudomonadati</taxon>
        <taxon>Pseudomonadota</taxon>
        <taxon>Alphaproteobacteria</taxon>
        <taxon>Rhodobacterales</taxon>
        <taxon>Paracoccaceae</taxon>
        <taxon>Albimonas</taxon>
    </lineage>
</organism>
<dbReference type="STRING" id="1114924.SAMN05216258_110124"/>
<dbReference type="PANTHER" id="PTHR47623:SF1">
    <property type="entry name" value="OS09G0287300 PROTEIN"/>
    <property type="match status" value="1"/>
</dbReference>